<dbReference type="AlphaFoldDB" id="A0A895XT23"/>
<feature type="transmembrane region" description="Helical" evidence="1">
    <location>
        <begin position="226"/>
        <end position="244"/>
    </location>
</feature>
<feature type="transmembrane region" description="Helical" evidence="1">
    <location>
        <begin position="12"/>
        <end position="41"/>
    </location>
</feature>
<feature type="transmembrane region" description="Helical" evidence="1">
    <location>
        <begin position="109"/>
        <end position="140"/>
    </location>
</feature>
<reference evidence="2" key="1">
    <citation type="submission" date="2021-02" db="EMBL/GenBank/DDBJ databases">
        <title>Natronoglycomyces albus gen. nov., sp. nov, a haloalkaliphilic actinobacterium from a soda solonchak soil.</title>
        <authorList>
            <person name="Sorokin D.Y."/>
            <person name="Khijniak T.V."/>
            <person name="Zakharycheva A.P."/>
            <person name="Boueva O.V."/>
            <person name="Ariskina E.V."/>
            <person name="Hahnke R.L."/>
            <person name="Bunk B."/>
            <person name="Sproer C."/>
            <person name="Schumann P."/>
            <person name="Evtushenko L.I."/>
            <person name="Kublanov I.V."/>
        </authorList>
    </citation>
    <scope>NUCLEOTIDE SEQUENCE</scope>
    <source>
        <strain evidence="2">DSM 106290</strain>
    </source>
</reference>
<dbReference type="EMBL" id="CP070496">
    <property type="protein sequence ID" value="QSB06802.1"/>
    <property type="molecule type" value="Genomic_DNA"/>
</dbReference>
<dbReference type="Pfam" id="PF12730">
    <property type="entry name" value="ABC2_membrane_4"/>
    <property type="match status" value="1"/>
</dbReference>
<keyword evidence="1" id="KW-1133">Transmembrane helix</keyword>
<evidence type="ECO:0000313" key="2">
    <source>
        <dbReference type="EMBL" id="QSB06802.1"/>
    </source>
</evidence>
<feature type="transmembrane region" description="Helical" evidence="1">
    <location>
        <begin position="61"/>
        <end position="88"/>
    </location>
</feature>
<organism evidence="2 3">
    <name type="scientific">Natronoglycomyces albus</name>
    <dbReference type="NCBI Taxonomy" id="2811108"/>
    <lineage>
        <taxon>Bacteria</taxon>
        <taxon>Bacillati</taxon>
        <taxon>Actinomycetota</taxon>
        <taxon>Actinomycetes</taxon>
        <taxon>Glycomycetales</taxon>
        <taxon>Glycomycetaceae</taxon>
        <taxon>Natronoglycomyces</taxon>
    </lineage>
</organism>
<keyword evidence="1" id="KW-0812">Transmembrane</keyword>
<name>A0A895XT23_9ACTN</name>
<protein>
    <submittedName>
        <fullName evidence="2">ABC transporter permease</fullName>
    </submittedName>
</protein>
<feature type="transmembrane region" description="Helical" evidence="1">
    <location>
        <begin position="184"/>
        <end position="206"/>
    </location>
</feature>
<keyword evidence="3" id="KW-1185">Reference proteome</keyword>
<accession>A0A895XT23</accession>
<keyword evidence="1" id="KW-0472">Membrane</keyword>
<evidence type="ECO:0000313" key="3">
    <source>
        <dbReference type="Proteomes" id="UP000662939"/>
    </source>
</evidence>
<dbReference type="KEGG" id="nav:JQS30_07920"/>
<feature type="transmembrane region" description="Helical" evidence="1">
    <location>
        <begin position="152"/>
        <end position="172"/>
    </location>
</feature>
<dbReference type="RefSeq" id="WP_213172809.1">
    <property type="nucleotide sequence ID" value="NZ_CP070496.1"/>
</dbReference>
<gene>
    <name evidence="2" type="ORF">JQS30_07920</name>
</gene>
<dbReference type="Proteomes" id="UP000662939">
    <property type="component" value="Chromosome"/>
</dbReference>
<evidence type="ECO:0000256" key="1">
    <source>
        <dbReference type="SAM" id="Phobius"/>
    </source>
</evidence>
<sequence>MIRTTIAVEARKALYSTVLTTTTALLTLGITALAVVMALGARAGNEQVVAQLGPMGELEGWPLLMGIVFQIAAAAVLLGFGTALSWIFGREFMDGTISGLFALPASLQAIAFAKLVVFLLWSALIALLVTAAILVAGLALGLGFPGLFDLAALSRLFVLVIGSGLLAIPAAWAATLGRGLLPGIAVSVILVASAQFAVVAGSGAWYPIAAPTFWAMDPAAVTGWQLGLVPAVGLVFTLATVWTWRGLQLDR</sequence>
<proteinExistence type="predicted"/>